<protein>
    <submittedName>
        <fullName evidence="1">Uncharacterized protein</fullName>
    </submittedName>
</protein>
<dbReference type="AlphaFoldDB" id="A0A161XFV9"/>
<reference evidence="2" key="1">
    <citation type="submission" date="2016-03" db="EMBL/GenBank/DDBJ databases">
        <authorList>
            <person name="Ray J."/>
            <person name="Price M."/>
            <person name="Deutschbauer A."/>
        </authorList>
    </citation>
    <scope>NUCLEOTIDE SEQUENCE [LARGE SCALE GENOMIC DNA]</scope>
    <source>
        <strain evidence="2">FW300-N1B4</strain>
    </source>
</reference>
<sequence length="64" mass="7236">MANPVDDEKLRSLVSKHLELEALVSNDEALLLIQSLIIKGRNGQLRQKESQFLSTLKDAGWVEF</sequence>
<gene>
    <name evidence="1" type="ORF">A1D17_03925</name>
</gene>
<reference evidence="1 2" key="2">
    <citation type="journal article" date="2018" name="Nature">
        <title>Mutant phenotypes for thousands of bacterial genes of unknown function.</title>
        <authorList>
            <person name="Price M.N."/>
            <person name="Wetmore K.M."/>
            <person name="Waters R.J."/>
            <person name="Callaghan M."/>
            <person name="Ray J."/>
            <person name="Liu H."/>
            <person name="Kuehl J.V."/>
            <person name="Melnyk R.A."/>
            <person name="Lamson J.S."/>
            <person name="Suh Y."/>
            <person name="Carlson H.K."/>
            <person name="Esquivel Z."/>
            <person name="Sadeeshkumar H."/>
            <person name="Chakraborty R."/>
            <person name="Zane G.M."/>
            <person name="Rubin B.E."/>
            <person name="Wall J.D."/>
            <person name="Visel A."/>
            <person name="Bristow J."/>
            <person name="Blow M.J."/>
            <person name="Arkin A.P."/>
            <person name="Deutschbauer A.M."/>
        </authorList>
    </citation>
    <scope>NUCLEOTIDE SEQUENCE [LARGE SCALE GENOMIC DNA]</scope>
    <source>
        <strain evidence="1 2">FW300-N1B4</strain>
    </source>
</reference>
<name>A0A161XFV9_PSEFL</name>
<accession>A0A161XFV9</accession>
<evidence type="ECO:0000313" key="1">
    <source>
        <dbReference type="EMBL" id="KZN20698.1"/>
    </source>
</evidence>
<organism evidence="1 2">
    <name type="scientific">Pseudomonas fluorescens</name>
    <dbReference type="NCBI Taxonomy" id="294"/>
    <lineage>
        <taxon>Bacteria</taxon>
        <taxon>Pseudomonadati</taxon>
        <taxon>Pseudomonadota</taxon>
        <taxon>Gammaproteobacteria</taxon>
        <taxon>Pseudomonadales</taxon>
        <taxon>Pseudomonadaceae</taxon>
        <taxon>Pseudomonas</taxon>
    </lineage>
</organism>
<dbReference type="Proteomes" id="UP000076489">
    <property type="component" value="Unassembled WGS sequence"/>
</dbReference>
<comment type="caution">
    <text evidence="1">The sequence shown here is derived from an EMBL/GenBank/DDBJ whole genome shotgun (WGS) entry which is preliminary data.</text>
</comment>
<evidence type="ECO:0000313" key="2">
    <source>
        <dbReference type="Proteomes" id="UP000076489"/>
    </source>
</evidence>
<proteinExistence type="predicted"/>
<dbReference type="EMBL" id="LUKJ01000002">
    <property type="protein sequence ID" value="KZN20698.1"/>
    <property type="molecule type" value="Genomic_DNA"/>
</dbReference>